<sequence>MLTSAEVEASRAPAYPAYRPFEVQVARVLPLSPHFVRVTVTGEDLVHFATTKLDQRIKVVFPGAAGLPDIGAREEATIRSGQWYARWRAMPQEERGALRTYTVRDIRPSERELDIDFVRHAPGPGGAEGPAGAWLRRAAVGDPLIVAGPDARCPDVVGIDWRPGSAQHLLLLGDETAAPAICSIIETLEHGTAQALIEVPSSEDILSVYPRGRSRISWLARDGGCETAEGRRAVAPHGLLLRNAAKSWLNRHTTIVSSVIGAPQTLEDIDVDSELLWDSPAEVTEGDFYAWVAGEAATVRDLRRMMVGAGVNRRNVAFMGYWREGKSEAN</sequence>
<dbReference type="PANTHER" id="PTHR30157:SF0">
    <property type="entry name" value="NADPH-DEPENDENT FERRIC-CHELATE REDUCTASE"/>
    <property type="match status" value="1"/>
</dbReference>
<evidence type="ECO:0000313" key="2">
    <source>
        <dbReference type="EMBL" id="PFG19928.1"/>
    </source>
</evidence>
<dbReference type="PROSITE" id="PS51384">
    <property type="entry name" value="FAD_FR"/>
    <property type="match status" value="1"/>
</dbReference>
<dbReference type="InterPro" id="IPR017927">
    <property type="entry name" value="FAD-bd_FR_type"/>
</dbReference>
<dbReference type="InterPro" id="IPR039374">
    <property type="entry name" value="SIP_fam"/>
</dbReference>
<dbReference type="PANTHER" id="PTHR30157">
    <property type="entry name" value="FERRIC REDUCTASE, NADPH-DEPENDENT"/>
    <property type="match status" value="1"/>
</dbReference>
<dbReference type="SUPFAM" id="SSF63380">
    <property type="entry name" value="Riboflavin synthase domain-like"/>
    <property type="match status" value="1"/>
</dbReference>
<name>A0A2A9CZQ0_9MICO</name>
<dbReference type="Pfam" id="PF04954">
    <property type="entry name" value="SIP"/>
    <property type="match status" value="1"/>
</dbReference>
<dbReference type="Gene3D" id="2.40.30.10">
    <property type="entry name" value="Translation factors"/>
    <property type="match status" value="1"/>
</dbReference>
<dbReference type="InterPro" id="IPR007037">
    <property type="entry name" value="SIP_rossman_dom"/>
</dbReference>
<dbReference type="CDD" id="cd06193">
    <property type="entry name" value="siderophore_interacting"/>
    <property type="match status" value="1"/>
</dbReference>
<organism evidence="2 3">
    <name type="scientific">Serinibacter salmoneus</name>
    <dbReference type="NCBI Taxonomy" id="556530"/>
    <lineage>
        <taxon>Bacteria</taxon>
        <taxon>Bacillati</taxon>
        <taxon>Actinomycetota</taxon>
        <taxon>Actinomycetes</taxon>
        <taxon>Micrococcales</taxon>
        <taxon>Beutenbergiaceae</taxon>
        <taxon>Serinibacter</taxon>
    </lineage>
</organism>
<dbReference type="InterPro" id="IPR039261">
    <property type="entry name" value="FNR_nucleotide-bd"/>
</dbReference>
<dbReference type="Pfam" id="PF08021">
    <property type="entry name" value="FAD_binding_9"/>
    <property type="match status" value="1"/>
</dbReference>
<feature type="domain" description="FAD-binding FR-type" evidence="1">
    <location>
        <begin position="18"/>
        <end position="156"/>
    </location>
</feature>
<accession>A0A2A9CZQ0</accession>
<reference evidence="2 3" key="1">
    <citation type="submission" date="2017-10" db="EMBL/GenBank/DDBJ databases">
        <title>Sequencing the genomes of 1000 actinobacteria strains.</title>
        <authorList>
            <person name="Klenk H.-P."/>
        </authorList>
    </citation>
    <scope>NUCLEOTIDE SEQUENCE [LARGE SCALE GENOMIC DNA]</scope>
    <source>
        <strain evidence="2 3">DSM 21801</strain>
    </source>
</reference>
<dbReference type="GO" id="GO:0016491">
    <property type="term" value="F:oxidoreductase activity"/>
    <property type="evidence" value="ECO:0007669"/>
    <property type="project" value="InterPro"/>
</dbReference>
<evidence type="ECO:0000259" key="1">
    <source>
        <dbReference type="PROSITE" id="PS51384"/>
    </source>
</evidence>
<dbReference type="InterPro" id="IPR013113">
    <property type="entry name" value="SIP_FAD-bd"/>
</dbReference>
<dbReference type="EMBL" id="PDJD01000001">
    <property type="protein sequence ID" value="PFG19928.1"/>
    <property type="molecule type" value="Genomic_DNA"/>
</dbReference>
<dbReference type="RefSeq" id="WP_098468979.1">
    <property type="nucleotide sequence ID" value="NZ_PDJD01000001.1"/>
</dbReference>
<dbReference type="Proteomes" id="UP000224915">
    <property type="component" value="Unassembled WGS sequence"/>
</dbReference>
<evidence type="ECO:0000313" key="3">
    <source>
        <dbReference type="Proteomes" id="UP000224915"/>
    </source>
</evidence>
<dbReference type="InterPro" id="IPR017938">
    <property type="entry name" value="Riboflavin_synthase-like_b-brl"/>
</dbReference>
<gene>
    <name evidence="2" type="ORF">ATL40_1507</name>
</gene>
<dbReference type="AlphaFoldDB" id="A0A2A9CZQ0"/>
<keyword evidence="3" id="KW-1185">Reference proteome</keyword>
<comment type="caution">
    <text evidence="2">The sequence shown here is derived from an EMBL/GenBank/DDBJ whole genome shotgun (WGS) entry which is preliminary data.</text>
</comment>
<dbReference type="OrthoDB" id="3291337at2"/>
<dbReference type="Gene3D" id="3.40.50.80">
    <property type="entry name" value="Nucleotide-binding domain of ferredoxin-NADP reductase (FNR) module"/>
    <property type="match status" value="1"/>
</dbReference>
<protein>
    <submittedName>
        <fullName evidence="2">NADPH-dependent ferric siderophore reductase</fullName>
    </submittedName>
</protein>
<proteinExistence type="predicted"/>